<feature type="compositionally biased region" description="Polar residues" evidence="1">
    <location>
        <begin position="1"/>
        <end position="16"/>
    </location>
</feature>
<dbReference type="STRING" id="401625.A0A0P1BAE9"/>
<dbReference type="Gene3D" id="3.20.20.140">
    <property type="entry name" value="Metal-dependent hydrolases"/>
    <property type="match status" value="1"/>
</dbReference>
<dbReference type="InterPro" id="IPR032466">
    <property type="entry name" value="Metal_Hydrolase"/>
</dbReference>
<dbReference type="AlphaFoldDB" id="A0A0P1BAE9"/>
<dbReference type="Proteomes" id="UP000054845">
    <property type="component" value="Unassembled WGS sequence"/>
</dbReference>
<dbReference type="PANTHER" id="PTHR22642:SF2">
    <property type="entry name" value="PROTEIN LONG AFTER FAR-RED 3"/>
    <property type="match status" value="1"/>
</dbReference>
<feature type="region of interest" description="Disordered" evidence="1">
    <location>
        <begin position="1"/>
        <end position="29"/>
    </location>
</feature>
<keyword evidence="3" id="KW-0378">Hydrolase</keyword>
<accession>A0A0P1BAE9</accession>
<dbReference type="GO" id="GO:0016787">
    <property type="term" value="F:hydrolase activity"/>
    <property type="evidence" value="ECO:0007669"/>
    <property type="project" value="UniProtKB-KW"/>
</dbReference>
<evidence type="ECO:0000259" key="2">
    <source>
        <dbReference type="Pfam" id="PF07969"/>
    </source>
</evidence>
<dbReference type="Gene3D" id="3.10.310.70">
    <property type="match status" value="1"/>
</dbReference>
<dbReference type="EMBL" id="CCYA01000192">
    <property type="protein sequence ID" value="CEH13021.1"/>
    <property type="molecule type" value="Genomic_DNA"/>
</dbReference>
<reference evidence="4" key="1">
    <citation type="submission" date="2014-09" db="EMBL/GenBank/DDBJ databases">
        <authorList>
            <person name="Sharma Rahul"/>
            <person name="Thines Marco"/>
        </authorList>
    </citation>
    <scope>NUCLEOTIDE SEQUENCE [LARGE SCALE GENOMIC DNA]</scope>
</reference>
<dbReference type="OrthoDB" id="3501663at2759"/>
<keyword evidence="4" id="KW-1185">Reference proteome</keyword>
<dbReference type="Pfam" id="PF07969">
    <property type="entry name" value="Amidohydro_3"/>
    <property type="match status" value="2"/>
</dbReference>
<evidence type="ECO:0000313" key="4">
    <source>
        <dbReference type="Proteomes" id="UP000054845"/>
    </source>
</evidence>
<feature type="domain" description="Amidohydrolase 3" evidence="2">
    <location>
        <begin position="301"/>
        <end position="512"/>
    </location>
</feature>
<proteinExistence type="predicted"/>
<evidence type="ECO:0000313" key="3">
    <source>
        <dbReference type="EMBL" id="CEH13021.1"/>
    </source>
</evidence>
<feature type="domain" description="Amidohydrolase 3" evidence="2">
    <location>
        <begin position="123"/>
        <end position="298"/>
    </location>
</feature>
<protein>
    <submittedName>
        <fullName evidence="3">Amidohydrolase partial</fullName>
    </submittedName>
</protein>
<sequence>MSTPQPKSLPLESTTGRVRDDDEQSFDEPPLIPLLPRLLRSVGLLALLAAMWYAHSASRSPSTPARDSILAPFQIVVDGVDSAIHAVAPSPWPRDLSGVDPKAGYAICSPVLGSSGSAPKQCMLPGLQDAHGHVLELGWSISSVNLVGASSVQEIIERIENYIEARPDVLANEDLWIEGLGWDQTRWSPPIFPAASDLASSRLLAHRRISLRRVDVHALWLSPRALADVERGARFPRPDQDVPGGLVVRAPDGSPTGILIDRAMEFAYAVIPSWTDEDRSRYLSAAQRSLIEVGITSHWVDAAWQVATHAIGDRANSIVLDAYEAVLTSSAHKGKDLRPRVEHAQLLRLNDTARFGSLGVIASMQPTHCTSDMGYVEDRIGLERSRGAYAWQSVLSAGGLLALGSDFPVELPNPMHGLYSAITRLDSQGHSPHGSKGWFPKERLTRAQALHGFTRAAAYAQFEEHISGAIHPDFRADLVVFDRDVMDEGRTPPAQLRAAQVLYTLVDGDVVYASTQR</sequence>
<name>A0A0P1BAE9_9BASI</name>
<organism evidence="3 4">
    <name type="scientific">Ceraceosorus bombacis</name>
    <dbReference type="NCBI Taxonomy" id="401625"/>
    <lineage>
        <taxon>Eukaryota</taxon>
        <taxon>Fungi</taxon>
        <taxon>Dikarya</taxon>
        <taxon>Basidiomycota</taxon>
        <taxon>Ustilaginomycotina</taxon>
        <taxon>Exobasidiomycetes</taxon>
        <taxon>Ceraceosorales</taxon>
        <taxon>Ceraceosoraceae</taxon>
        <taxon>Ceraceosorus</taxon>
    </lineage>
</organism>
<dbReference type="PANTHER" id="PTHR22642">
    <property type="entry name" value="IMIDAZOLONEPROPIONASE"/>
    <property type="match status" value="1"/>
</dbReference>
<dbReference type="SUPFAM" id="SSF51556">
    <property type="entry name" value="Metallo-dependent hydrolases"/>
    <property type="match status" value="1"/>
</dbReference>
<evidence type="ECO:0000256" key="1">
    <source>
        <dbReference type="SAM" id="MobiDB-lite"/>
    </source>
</evidence>
<dbReference type="InterPro" id="IPR013108">
    <property type="entry name" value="Amidohydro_3"/>
</dbReference>